<dbReference type="Proteomes" id="UP000778262">
    <property type="component" value="Unassembled WGS sequence"/>
</dbReference>
<evidence type="ECO:0000313" key="1">
    <source>
        <dbReference type="EMBL" id="NCH87072.1"/>
    </source>
</evidence>
<organism evidence="1 2">
    <name type="scientific">Cronobacter dublinensis</name>
    <dbReference type="NCBI Taxonomy" id="413497"/>
    <lineage>
        <taxon>Bacteria</taxon>
        <taxon>Pseudomonadati</taxon>
        <taxon>Pseudomonadota</taxon>
        <taxon>Gammaproteobacteria</taxon>
        <taxon>Enterobacterales</taxon>
        <taxon>Enterobacteriaceae</taxon>
        <taxon>Cronobacter</taxon>
    </lineage>
</organism>
<protein>
    <recommendedName>
        <fullName evidence="3">DUF2724 domain-containing protein</fullName>
    </recommendedName>
</protein>
<sequence>MRPFVTYLTEQSPSPQLNAFSHGWIELPNGQRWNPAARYKFTGKSPRLTLWRRLLNIKGGKRG</sequence>
<proteinExistence type="predicted"/>
<dbReference type="InterPro" id="IPR021221">
    <property type="entry name" value="Fil"/>
</dbReference>
<evidence type="ECO:0000313" key="2">
    <source>
        <dbReference type="Proteomes" id="UP000778262"/>
    </source>
</evidence>
<comment type="caution">
    <text evidence="1">The sequence shown here is derived from an EMBL/GenBank/DDBJ whole genome shotgun (WGS) entry which is preliminary data.</text>
</comment>
<dbReference type="RefSeq" id="WP_105537544.1">
    <property type="nucleotide sequence ID" value="NZ_RPBY01000002.1"/>
</dbReference>
<accession>A0A9Q4XMT2</accession>
<gene>
    <name evidence="1" type="ORF">EHJ13_06365</name>
</gene>
<dbReference type="AlphaFoldDB" id="A0A9Q4XMT2"/>
<dbReference type="Pfam" id="PF10893">
    <property type="entry name" value="Phage_186_Fil"/>
    <property type="match status" value="1"/>
</dbReference>
<reference evidence="1" key="1">
    <citation type="submission" date="2018-11" db="EMBL/GenBank/DDBJ databases">
        <title>Genomics analysis of Putative Virulence Factors on Adhesion and Cytotoxicity for Cronobacter spp.</title>
        <authorList>
            <person name="Cui J."/>
        </authorList>
    </citation>
    <scope>NUCLEOTIDE SEQUENCE</scope>
    <source>
        <strain evidence="1">SD69</strain>
    </source>
</reference>
<name>A0A9Q4XMT2_9ENTR</name>
<evidence type="ECO:0008006" key="3">
    <source>
        <dbReference type="Google" id="ProtNLM"/>
    </source>
</evidence>
<dbReference type="EMBL" id="RPBY01000002">
    <property type="protein sequence ID" value="NCH87072.1"/>
    <property type="molecule type" value="Genomic_DNA"/>
</dbReference>